<gene>
    <name evidence="2" type="ORF">AAFF_G00172030</name>
</gene>
<keyword evidence="3" id="KW-1185">Reference proteome</keyword>
<accession>A0AAD7SYM3</accession>
<evidence type="ECO:0000313" key="3">
    <source>
        <dbReference type="Proteomes" id="UP001221898"/>
    </source>
</evidence>
<comment type="caution">
    <text evidence="2">The sequence shown here is derived from an EMBL/GenBank/DDBJ whole genome shotgun (WGS) entry which is preliminary data.</text>
</comment>
<organism evidence="2 3">
    <name type="scientific">Aldrovandia affinis</name>
    <dbReference type="NCBI Taxonomy" id="143900"/>
    <lineage>
        <taxon>Eukaryota</taxon>
        <taxon>Metazoa</taxon>
        <taxon>Chordata</taxon>
        <taxon>Craniata</taxon>
        <taxon>Vertebrata</taxon>
        <taxon>Euteleostomi</taxon>
        <taxon>Actinopterygii</taxon>
        <taxon>Neopterygii</taxon>
        <taxon>Teleostei</taxon>
        <taxon>Notacanthiformes</taxon>
        <taxon>Halosauridae</taxon>
        <taxon>Aldrovandia</taxon>
    </lineage>
</organism>
<reference evidence="2" key="1">
    <citation type="journal article" date="2023" name="Science">
        <title>Genome structures resolve the early diversification of teleost fishes.</title>
        <authorList>
            <person name="Parey E."/>
            <person name="Louis A."/>
            <person name="Montfort J."/>
            <person name="Bouchez O."/>
            <person name="Roques C."/>
            <person name="Iampietro C."/>
            <person name="Lluch J."/>
            <person name="Castinel A."/>
            <person name="Donnadieu C."/>
            <person name="Desvignes T."/>
            <person name="Floi Bucao C."/>
            <person name="Jouanno E."/>
            <person name="Wen M."/>
            <person name="Mejri S."/>
            <person name="Dirks R."/>
            <person name="Jansen H."/>
            <person name="Henkel C."/>
            <person name="Chen W.J."/>
            <person name="Zahm M."/>
            <person name="Cabau C."/>
            <person name="Klopp C."/>
            <person name="Thompson A.W."/>
            <person name="Robinson-Rechavi M."/>
            <person name="Braasch I."/>
            <person name="Lecointre G."/>
            <person name="Bobe J."/>
            <person name="Postlethwait J.H."/>
            <person name="Berthelot C."/>
            <person name="Roest Crollius H."/>
            <person name="Guiguen Y."/>
        </authorList>
    </citation>
    <scope>NUCLEOTIDE SEQUENCE</scope>
    <source>
        <strain evidence="2">NC1722</strain>
    </source>
</reference>
<evidence type="ECO:0000313" key="2">
    <source>
        <dbReference type="EMBL" id="KAJ8411197.1"/>
    </source>
</evidence>
<proteinExistence type="predicted"/>
<feature type="region of interest" description="Disordered" evidence="1">
    <location>
        <begin position="16"/>
        <end position="47"/>
    </location>
</feature>
<feature type="compositionally biased region" description="Polar residues" evidence="1">
    <location>
        <begin position="16"/>
        <end position="26"/>
    </location>
</feature>
<name>A0AAD7SYM3_9TELE</name>
<evidence type="ECO:0000256" key="1">
    <source>
        <dbReference type="SAM" id="MobiDB-lite"/>
    </source>
</evidence>
<dbReference type="Proteomes" id="UP001221898">
    <property type="component" value="Unassembled WGS sequence"/>
</dbReference>
<sequence>MIIGNQQREMLACHQKQAQWEGNSHPTVRGGGGRGSRTLPSPPLRTSLVMTPTRHFLEEYCDAPRGIAPLESLPQA</sequence>
<dbReference type="AlphaFoldDB" id="A0AAD7SYM3"/>
<dbReference type="EMBL" id="JAINUG010000023">
    <property type="protein sequence ID" value="KAJ8411197.1"/>
    <property type="molecule type" value="Genomic_DNA"/>
</dbReference>
<protein>
    <submittedName>
        <fullName evidence="2">Uncharacterized protein</fullName>
    </submittedName>
</protein>